<dbReference type="PROSITE" id="PS00211">
    <property type="entry name" value="ABC_TRANSPORTER_1"/>
    <property type="match status" value="1"/>
</dbReference>
<feature type="domain" description="ABC transporter" evidence="5">
    <location>
        <begin position="8"/>
        <end position="97"/>
    </location>
</feature>
<evidence type="ECO:0000313" key="6">
    <source>
        <dbReference type="EMBL" id="BDH79103.1"/>
    </source>
</evidence>
<reference evidence="6 7" key="1">
    <citation type="submission" date="2022-04" db="EMBL/GenBank/DDBJ databases">
        <title>Complete genome of Methanothermobacter tenebrarum strain RMAS.</title>
        <authorList>
            <person name="Nakamura K."/>
            <person name="Oshima K."/>
            <person name="Hattori M."/>
            <person name="Kamagata Y."/>
            <person name="Takamizawa K."/>
        </authorList>
    </citation>
    <scope>NUCLEOTIDE SEQUENCE [LARGE SCALE GENOMIC DNA]</scope>
    <source>
        <strain evidence="6 7">RMAS</strain>
    </source>
</reference>
<dbReference type="InterPro" id="IPR017871">
    <property type="entry name" value="ABC_transporter-like_CS"/>
</dbReference>
<keyword evidence="3" id="KW-0547">Nucleotide-binding</keyword>
<keyword evidence="2" id="KW-0813">Transport</keyword>
<organism evidence="6 7">
    <name type="scientific">Methanothermobacter tenebrarum</name>
    <dbReference type="NCBI Taxonomy" id="680118"/>
    <lineage>
        <taxon>Archaea</taxon>
        <taxon>Methanobacteriati</taxon>
        <taxon>Methanobacteriota</taxon>
        <taxon>Methanomada group</taxon>
        <taxon>Methanobacteria</taxon>
        <taxon>Methanobacteriales</taxon>
        <taxon>Methanobacteriaceae</taxon>
        <taxon>Methanothermobacter</taxon>
    </lineage>
</organism>
<dbReference type="InterPro" id="IPR003439">
    <property type="entry name" value="ABC_transporter-like_ATP-bd"/>
</dbReference>
<evidence type="ECO:0000259" key="5">
    <source>
        <dbReference type="Pfam" id="PF00005"/>
    </source>
</evidence>
<dbReference type="Pfam" id="PF00005">
    <property type="entry name" value="ABC_tran"/>
    <property type="match status" value="1"/>
</dbReference>
<dbReference type="PANTHER" id="PTHR42711">
    <property type="entry name" value="ABC TRANSPORTER ATP-BINDING PROTEIN"/>
    <property type="match status" value="1"/>
</dbReference>
<dbReference type="Gene3D" id="3.40.50.300">
    <property type="entry name" value="P-loop containing nucleotide triphosphate hydrolases"/>
    <property type="match status" value="1"/>
</dbReference>
<protein>
    <recommendedName>
        <fullName evidence="5">ABC transporter domain-containing protein</fullName>
    </recommendedName>
</protein>
<comment type="similarity">
    <text evidence="1">Belongs to the ABC transporter superfamily.</text>
</comment>
<name>A0ABM7YAW5_9EURY</name>
<dbReference type="InterPro" id="IPR050763">
    <property type="entry name" value="ABC_transporter_ATP-binding"/>
</dbReference>
<evidence type="ECO:0000256" key="3">
    <source>
        <dbReference type="ARBA" id="ARBA00022741"/>
    </source>
</evidence>
<accession>A0ABM7YAW5</accession>
<dbReference type="InterPro" id="IPR027417">
    <property type="entry name" value="P-loop_NTPase"/>
</dbReference>
<dbReference type="PANTHER" id="PTHR42711:SF5">
    <property type="entry name" value="ABC TRANSPORTER ATP-BINDING PROTEIN NATA"/>
    <property type="match status" value="1"/>
</dbReference>
<evidence type="ECO:0000256" key="2">
    <source>
        <dbReference type="ARBA" id="ARBA00022448"/>
    </source>
</evidence>
<dbReference type="Proteomes" id="UP000831817">
    <property type="component" value="Chromosome"/>
</dbReference>
<gene>
    <name evidence="6" type="ORF">MTTB_04820</name>
</gene>
<evidence type="ECO:0000256" key="1">
    <source>
        <dbReference type="ARBA" id="ARBA00005417"/>
    </source>
</evidence>
<proteinExistence type="inferred from homology"/>
<keyword evidence="7" id="KW-1185">Reference proteome</keyword>
<keyword evidence="4" id="KW-0067">ATP-binding</keyword>
<evidence type="ECO:0000256" key="4">
    <source>
        <dbReference type="ARBA" id="ARBA00022840"/>
    </source>
</evidence>
<dbReference type="EMBL" id="AP025698">
    <property type="protein sequence ID" value="BDH79103.1"/>
    <property type="molecule type" value="Genomic_DNA"/>
</dbReference>
<sequence>MIKNPIRVKEKIGVVPETSNAYIDITGWENMMLTAGLYEIPKEHATRRSKELLEDFDIYNRKDHKVKGYSKGMKQRLILCMALIHNPLILFLDEPTSGLDVQSSIKIIEKLKRIKREGKTIFLTTHNMWEAEKLCDRIAIINRGKIAAIDKPKLLKELTEEMRKVEITFEEKLDFESIKKLIRAPINKTGDKSFIAESEDITEIIWRISKFAMENDLKIKSINTLTPSLEEVFIKIIEGG</sequence>
<dbReference type="SUPFAM" id="SSF52540">
    <property type="entry name" value="P-loop containing nucleoside triphosphate hydrolases"/>
    <property type="match status" value="1"/>
</dbReference>
<evidence type="ECO:0000313" key="7">
    <source>
        <dbReference type="Proteomes" id="UP000831817"/>
    </source>
</evidence>